<feature type="domain" description="Methylene-tetrahydrofolate reductase C-terminal-like" evidence="1">
    <location>
        <begin position="4"/>
        <end position="91"/>
    </location>
</feature>
<evidence type="ECO:0000313" key="2">
    <source>
        <dbReference type="EMBL" id="MBB4932724.1"/>
    </source>
</evidence>
<protein>
    <recommendedName>
        <fullName evidence="1">Methylene-tetrahydrofolate reductase C-terminal-like domain-containing protein</fullName>
    </recommendedName>
</protein>
<dbReference type="RefSeq" id="WP_184580351.1">
    <property type="nucleotide sequence ID" value="NZ_JACHJT010000001.1"/>
</dbReference>
<evidence type="ECO:0000313" key="3">
    <source>
        <dbReference type="Proteomes" id="UP000523007"/>
    </source>
</evidence>
<gene>
    <name evidence="2" type="ORF">F4561_003544</name>
</gene>
<organism evidence="2 3">
    <name type="scientific">Lipingzhangella halophila</name>
    <dbReference type="NCBI Taxonomy" id="1783352"/>
    <lineage>
        <taxon>Bacteria</taxon>
        <taxon>Bacillati</taxon>
        <taxon>Actinomycetota</taxon>
        <taxon>Actinomycetes</taxon>
        <taxon>Streptosporangiales</taxon>
        <taxon>Nocardiopsidaceae</taxon>
        <taxon>Lipingzhangella</taxon>
    </lineage>
</organism>
<dbReference type="Pfam" id="PF12225">
    <property type="entry name" value="DUF5981"/>
    <property type="match status" value="1"/>
</dbReference>
<dbReference type="AlphaFoldDB" id="A0A7W7RIQ8"/>
<dbReference type="EMBL" id="JACHJT010000001">
    <property type="protein sequence ID" value="MBB4932724.1"/>
    <property type="molecule type" value="Genomic_DNA"/>
</dbReference>
<sequence>MAKLLATIEHAVKKPVWGCTMCGQCVLHKTGLTCPMGCPKNLRNGPCGGVREDGNCEVYPDMPCVWVKAQDRSEKMPGSWREQFDDLRPPVDNRLQGSSSWINLLTGRDKQVPAGWQSAEEEE</sequence>
<evidence type="ECO:0000259" key="1">
    <source>
        <dbReference type="Pfam" id="PF12225"/>
    </source>
</evidence>
<keyword evidence="3" id="KW-1185">Reference proteome</keyword>
<dbReference type="InterPro" id="IPR022026">
    <property type="entry name" value="DUF5981"/>
</dbReference>
<name>A0A7W7RIQ8_9ACTN</name>
<comment type="caution">
    <text evidence="2">The sequence shown here is derived from an EMBL/GenBank/DDBJ whole genome shotgun (WGS) entry which is preliminary data.</text>
</comment>
<accession>A0A7W7RIQ8</accession>
<dbReference type="Proteomes" id="UP000523007">
    <property type="component" value="Unassembled WGS sequence"/>
</dbReference>
<reference evidence="2 3" key="1">
    <citation type="submission" date="2020-08" db="EMBL/GenBank/DDBJ databases">
        <title>Sequencing the genomes of 1000 actinobacteria strains.</title>
        <authorList>
            <person name="Klenk H.-P."/>
        </authorList>
    </citation>
    <scope>NUCLEOTIDE SEQUENCE [LARGE SCALE GENOMIC DNA]</scope>
    <source>
        <strain evidence="2 3">DSM 102030</strain>
    </source>
</reference>
<proteinExistence type="predicted"/>